<dbReference type="GeneID" id="109467905"/>
<feature type="compositionally biased region" description="Basic and acidic residues" evidence="1">
    <location>
        <begin position="274"/>
        <end position="300"/>
    </location>
</feature>
<proteinExistence type="predicted"/>
<organism evidence="2 3">
    <name type="scientific">Branchiostoma belcheri</name>
    <name type="common">Amphioxus</name>
    <dbReference type="NCBI Taxonomy" id="7741"/>
    <lineage>
        <taxon>Eukaryota</taxon>
        <taxon>Metazoa</taxon>
        <taxon>Chordata</taxon>
        <taxon>Cephalochordata</taxon>
        <taxon>Leptocardii</taxon>
        <taxon>Amphioxiformes</taxon>
        <taxon>Branchiostomatidae</taxon>
        <taxon>Branchiostoma</taxon>
    </lineage>
</organism>
<feature type="compositionally biased region" description="Polar residues" evidence="1">
    <location>
        <begin position="140"/>
        <end position="154"/>
    </location>
</feature>
<evidence type="ECO:0000256" key="1">
    <source>
        <dbReference type="SAM" id="MobiDB-lite"/>
    </source>
</evidence>
<name>A0A6P4YAU0_BRABE</name>
<gene>
    <name evidence="3" type="primary">LOC109467905</name>
</gene>
<feature type="compositionally biased region" description="Basic and acidic residues" evidence="1">
    <location>
        <begin position="244"/>
        <end position="253"/>
    </location>
</feature>
<dbReference type="OrthoDB" id="6125732at2759"/>
<dbReference type="KEGG" id="bbel:109467905"/>
<dbReference type="Proteomes" id="UP000515135">
    <property type="component" value="Unplaced"/>
</dbReference>
<evidence type="ECO:0000313" key="3">
    <source>
        <dbReference type="RefSeq" id="XP_019621588.1"/>
    </source>
</evidence>
<dbReference type="RefSeq" id="XP_019621588.1">
    <property type="nucleotide sequence ID" value="XM_019766029.1"/>
</dbReference>
<sequence>MGDDKKKGDISERSPAVYSANMKEDMLLDRRLAMLNKMEKQVVTRITAEQRVVLNRFRLRLKRSELQYARLKGDKETEKKLRAKSGYQFNTTLTEEDDMLQKVTSRRINSAPPKMRTKSAPPRPVSFATEAPSPDLPVKVSSQGRMSVPNLRTQPSPPPALGRSRRLSVEDVNENLARQTRIRPATSFELRSRTSSMSTENADAGRPTRPKTSLDQVSSAASDVTSRGDEDSKKASQKKRRHRSESSEEKDSELQEDFDGSILETVRIENNAGEAEKELSSARLKDRRGSGRVTRTEQTRKGKAHNMLSMLTPEEESRPSLLALHLKIAESANFPVRVQNFVKTVIPFTEDRDDAEMVDYYTLRAQEAAKVGRSKNAFIPRDKRPGTPVKQHHWFPTKETKSRSLTLPGLDYEFEKDAELDIDIMKLAWVHERNKYDNIARRGSCTE</sequence>
<dbReference type="AlphaFoldDB" id="A0A6P4YAU0"/>
<protein>
    <submittedName>
        <fullName evidence="3">Uncharacterized protein LOC109467905</fullName>
    </submittedName>
</protein>
<keyword evidence="2" id="KW-1185">Reference proteome</keyword>
<accession>A0A6P4YAU0</accession>
<feature type="compositionally biased region" description="Polar residues" evidence="1">
    <location>
        <begin position="210"/>
        <end position="225"/>
    </location>
</feature>
<evidence type="ECO:0000313" key="2">
    <source>
        <dbReference type="Proteomes" id="UP000515135"/>
    </source>
</evidence>
<feature type="region of interest" description="Disordered" evidence="1">
    <location>
        <begin position="106"/>
        <end position="300"/>
    </location>
</feature>
<reference evidence="3" key="1">
    <citation type="submission" date="2025-08" db="UniProtKB">
        <authorList>
            <consortium name="RefSeq"/>
        </authorList>
    </citation>
    <scope>IDENTIFICATION</scope>
    <source>
        <tissue evidence="3">Gonad</tissue>
    </source>
</reference>